<dbReference type="SUPFAM" id="SSF46689">
    <property type="entry name" value="Homeodomain-like"/>
    <property type="match status" value="1"/>
</dbReference>
<dbReference type="InterPro" id="IPR017884">
    <property type="entry name" value="SANT_dom"/>
</dbReference>
<dbReference type="SMART" id="SM00717">
    <property type="entry name" value="SANT"/>
    <property type="match status" value="1"/>
</dbReference>
<dbReference type="InterPro" id="IPR001005">
    <property type="entry name" value="SANT/Myb"/>
</dbReference>
<proteinExistence type="predicted"/>
<evidence type="ECO:0000259" key="2">
    <source>
        <dbReference type="PROSITE" id="PS51294"/>
    </source>
</evidence>
<protein>
    <submittedName>
        <fullName evidence="3">SANT/Myb domain</fullName>
    </submittedName>
    <submittedName>
        <fullName evidence="4">SANT/Myb_domain</fullName>
    </submittedName>
</protein>
<dbReference type="AlphaFoldDB" id="A0AA86PX07"/>
<dbReference type="EMBL" id="CATOUU010000762">
    <property type="protein sequence ID" value="CAI9946401.1"/>
    <property type="molecule type" value="Genomic_DNA"/>
</dbReference>
<dbReference type="EMBL" id="CAXDID020000089">
    <property type="protein sequence ID" value="CAL6021564.1"/>
    <property type="molecule type" value="Genomic_DNA"/>
</dbReference>
<keyword evidence="5" id="KW-1185">Reference proteome</keyword>
<comment type="caution">
    <text evidence="3">The sequence shown here is derived from an EMBL/GenBank/DDBJ whole genome shotgun (WGS) entry which is preliminary data.</text>
</comment>
<sequence length="88" mass="10793">MNRITLQRWTREEERRFELLVRRHDRDFKRISELFPGRSYGQIRSHYYNVQRRESARSSNQNHAKATAQVNEENPPECSYFVLFNVFE</sequence>
<dbReference type="PROSITE" id="PS51293">
    <property type="entry name" value="SANT"/>
    <property type="match status" value="1"/>
</dbReference>
<feature type="domain" description="HTH myb-type" evidence="2">
    <location>
        <begin position="1"/>
        <end position="55"/>
    </location>
</feature>
<evidence type="ECO:0000313" key="3">
    <source>
        <dbReference type="EMBL" id="CAI9946401.1"/>
    </source>
</evidence>
<reference evidence="4 5" key="2">
    <citation type="submission" date="2024-07" db="EMBL/GenBank/DDBJ databases">
        <authorList>
            <person name="Akdeniz Z."/>
        </authorList>
    </citation>
    <scope>NUCLEOTIDE SEQUENCE [LARGE SCALE GENOMIC DNA]</scope>
</reference>
<dbReference type="CDD" id="cd00167">
    <property type="entry name" value="SANT"/>
    <property type="match status" value="1"/>
</dbReference>
<organism evidence="3">
    <name type="scientific">Hexamita inflata</name>
    <dbReference type="NCBI Taxonomy" id="28002"/>
    <lineage>
        <taxon>Eukaryota</taxon>
        <taxon>Metamonada</taxon>
        <taxon>Diplomonadida</taxon>
        <taxon>Hexamitidae</taxon>
        <taxon>Hexamitinae</taxon>
        <taxon>Hexamita</taxon>
    </lineage>
</organism>
<name>A0AA86PX07_9EUKA</name>
<reference evidence="3" key="1">
    <citation type="submission" date="2023-06" db="EMBL/GenBank/DDBJ databases">
        <authorList>
            <person name="Kurt Z."/>
        </authorList>
    </citation>
    <scope>NUCLEOTIDE SEQUENCE</scope>
</reference>
<dbReference type="InterPro" id="IPR009057">
    <property type="entry name" value="Homeodomain-like_sf"/>
</dbReference>
<evidence type="ECO:0000313" key="4">
    <source>
        <dbReference type="EMBL" id="CAL6021564.1"/>
    </source>
</evidence>
<dbReference type="Pfam" id="PF00249">
    <property type="entry name" value="Myb_DNA-binding"/>
    <property type="match status" value="1"/>
</dbReference>
<dbReference type="Proteomes" id="UP001642409">
    <property type="component" value="Unassembled WGS sequence"/>
</dbReference>
<evidence type="ECO:0000259" key="1">
    <source>
        <dbReference type="PROSITE" id="PS51293"/>
    </source>
</evidence>
<dbReference type="InterPro" id="IPR017930">
    <property type="entry name" value="Myb_dom"/>
</dbReference>
<accession>A0AA86PX07</accession>
<gene>
    <name evidence="4" type="ORF">HINF_LOCUS28227</name>
    <name evidence="3" type="ORF">HINF_LOCUS34046</name>
</gene>
<evidence type="ECO:0000313" key="5">
    <source>
        <dbReference type="Proteomes" id="UP001642409"/>
    </source>
</evidence>
<dbReference type="Gene3D" id="1.10.10.60">
    <property type="entry name" value="Homeodomain-like"/>
    <property type="match status" value="1"/>
</dbReference>
<feature type="domain" description="SANT" evidence="1">
    <location>
        <begin position="4"/>
        <end position="55"/>
    </location>
</feature>
<dbReference type="PROSITE" id="PS51294">
    <property type="entry name" value="HTH_MYB"/>
    <property type="match status" value="1"/>
</dbReference>